<accession>A0A1M5NT44</accession>
<dbReference type="EMBL" id="FQVE01000009">
    <property type="protein sequence ID" value="SHG92615.1"/>
    <property type="molecule type" value="Genomic_DNA"/>
</dbReference>
<keyword evidence="1" id="KW-0472">Membrane</keyword>
<proteinExistence type="predicted"/>
<evidence type="ECO:0000313" key="3">
    <source>
        <dbReference type="Proteomes" id="UP000184108"/>
    </source>
</evidence>
<evidence type="ECO:0000313" key="2">
    <source>
        <dbReference type="EMBL" id="SHG92615.1"/>
    </source>
</evidence>
<keyword evidence="1" id="KW-0812">Transmembrane</keyword>
<keyword evidence="1" id="KW-1133">Transmembrane helix</keyword>
<name>A0A1M5NT44_9FLAO</name>
<reference evidence="3" key="1">
    <citation type="submission" date="2016-11" db="EMBL/GenBank/DDBJ databases">
        <authorList>
            <person name="Varghese N."/>
            <person name="Submissions S."/>
        </authorList>
    </citation>
    <scope>NUCLEOTIDE SEQUENCE [LARGE SCALE GENOMIC DNA]</scope>
    <source>
        <strain evidence="3">YR203</strain>
    </source>
</reference>
<gene>
    <name evidence="2" type="ORF">SAMN02787073_5073</name>
</gene>
<dbReference type="AlphaFoldDB" id="A0A1M5NT44"/>
<feature type="transmembrane region" description="Helical" evidence="1">
    <location>
        <begin position="53"/>
        <end position="72"/>
    </location>
</feature>
<sequence>MFVSQIVVCGEKDVGQNLNDFLLYPCEAEESVDTSVKTKPNLKISKFIPMKKIIFISALALSAGFNAVLASSSPSNTKCIKRVYTVKQTIDNEEIFYYFTYHENAVIFYNYHVNDGLGGVWSFVGPQTVDCSVYTIDLP</sequence>
<dbReference type="Proteomes" id="UP000184108">
    <property type="component" value="Unassembled WGS sequence"/>
</dbReference>
<protein>
    <submittedName>
        <fullName evidence="2">Uncharacterized protein</fullName>
    </submittedName>
</protein>
<evidence type="ECO:0000256" key="1">
    <source>
        <dbReference type="SAM" id="Phobius"/>
    </source>
</evidence>
<organism evidence="2 3">
    <name type="scientific">Chryseobacterium vrystaatense</name>
    <dbReference type="NCBI Taxonomy" id="307480"/>
    <lineage>
        <taxon>Bacteria</taxon>
        <taxon>Pseudomonadati</taxon>
        <taxon>Bacteroidota</taxon>
        <taxon>Flavobacteriia</taxon>
        <taxon>Flavobacteriales</taxon>
        <taxon>Weeksellaceae</taxon>
        <taxon>Chryseobacterium group</taxon>
        <taxon>Chryseobacterium</taxon>
    </lineage>
</organism>